<dbReference type="AlphaFoldDB" id="A0A8S4PR64"/>
<sequence length="396" mass="45072">MSAFVRRPRVRTRSQSRADSLGHTPVKNANQNCSNGELHVPGLSGDETPQRGNHESTPLREGTPFRAQQKLVFDLKSRLEQLHIGSAEPTERTSPGLARLRMTPGGKMKLRETQQILTEKHQEAKNQADKLNIGGGVSLWPGMENMRLTKRETAQLIVACVFMLTAVLALFQFLHGTTLKNLQYYCVELDEFPLRHPIQLHNGQDVFVSTVLNWHAGFTNLMDEIHGAFDIQWVKSPWSYKLCGVGYIMGVAVLLYYLLDNVLAQSKLTPRRIKIWVSLLVVIGTWTVLLAHLLLNAQRLEHKVEKTVHKLNRQLAELVYTDLDLTRYKYVLLYWQTLCLPPTTHGTLNIFGIVTLRDVLYYLQYYSVPIVTALLTPVVNLIVSLRDIYTVKVHTE</sequence>
<feature type="transmembrane region" description="Helical" evidence="2">
    <location>
        <begin position="363"/>
        <end position="383"/>
    </location>
</feature>
<reference evidence="3" key="1">
    <citation type="submission" date="2022-03" db="EMBL/GenBank/DDBJ databases">
        <authorList>
            <person name="Martin C."/>
        </authorList>
    </citation>
    <scope>NUCLEOTIDE SEQUENCE</scope>
</reference>
<feature type="transmembrane region" description="Helical" evidence="2">
    <location>
        <begin position="156"/>
        <end position="174"/>
    </location>
</feature>
<protein>
    <submittedName>
        <fullName evidence="3">Uncharacterized protein</fullName>
    </submittedName>
</protein>
<keyword evidence="2" id="KW-0812">Transmembrane</keyword>
<comment type="caution">
    <text evidence="3">The sequence shown here is derived from an EMBL/GenBank/DDBJ whole genome shotgun (WGS) entry which is preliminary data.</text>
</comment>
<feature type="compositionally biased region" description="Basic and acidic residues" evidence="1">
    <location>
        <begin position="48"/>
        <end position="58"/>
    </location>
</feature>
<evidence type="ECO:0000313" key="3">
    <source>
        <dbReference type="EMBL" id="CAH1795945.1"/>
    </source>
</evidence>
<feature type="region of interest" description="Disordered" evidence="1">
    <location>
        <begin position="1"/>
        <end position="66"/>
    </location>
</feature>
<evidence type="ECO:0000256" key="1">
    <source>
        <dbReference type="SAM" id="MobiDB-lite"/>
    </source>
</evidence>
<evidence type="ECO:0000256" key="2">
    <source>
        <dbReference type="SAM" id="Phobius"/>
    </source>
</evidence>
<keyword evidence="2" id="KW-0472">Membrane</keyword>
<keyword evidence="2" id="KW-1133">Transmembrane helix</keyword>
<dbReference type="Proteomes" id="UP000749559">
    <property type="component" value="Unassembled WGS sequence"/>
</dbReference>
<dbReference type="EMBL" id="CAIIXF020000010">
    <property type="protein sequence ID" value="CAH1795945.1"/>
    <property type="molecule type" value="Genomic_DNA"/>
</dbReference>
<accession>A0A8S4PR64</accession>
<feature type="transmembrane region" description="Helical" evidence="2">
    <location>
        <begin position="275"/>
        <end position="295"/>
    </location>
</feature>
<proteinExistence type="predicted"/>
<feature type="compositionally biased region" description="Basic residues" evidence="1">
    <location>
        <begin position="1"/>
        <end position="14"/>
    </location>
</feature>
<keyword evidence="4" id="KW-1185">Reference proteome</keyword>
<gene>
    <name evidence="3" type="ORF">OFUS_LOCUS20410</name>
</gene>
<feature type="transmembrane region" description="Helical" evidence="2">
    <location>
        <begin position="238"/>
        <end position="259"/>
    </location>
</feature>
<evidence type="ECO:0000313" key="4">
    <source>
        <dbReference type="Proteomes" id="UP000749559"/>
    </source>
</evidence>
<feature type="region of interest" description="Disordered" evidence="1">
    <location>
        <begin position="83"/>
        <end position="105"/>
    </location>
</feature>
<name>A0A8S4PR64_OWEFU</name>
<organism evidence="3 4">
    <name type="scientific">Owenia fusiformis</name>
    <name type="common">Polychaete worm</name>
    <dbReference type="NCBI Taxonomy" id="6347"/>
    <lineage>
        <taxon>Eukaryota</taxon>
        <taxon>Metazoa</taxon>
        <taxon>Spiralia</taxon>
        <taxon>Lophotrochozoa</taxon>
        <taxon>Annelida</taxon>
        <taxon>Polychaeta</taxon>
        <taxon>Sedentaria</taxon>
        <taxon>Canalipalpata</taxon>
        <taxon>Sabellida</taxon>
        <taxon>Oweniida</taxon>
        <taxon>Oweniidae</taxon>
        <taxon>Owenia</taxon>
    </lineage>
</organism>
<dbReference type="OrthoDB" id="6116397at2759"/>